<reference evidence="2 3" key="1">
    <citation type="journal article" date="2024" name="Chem. Sci.">
        <title>Discovery of megapolipeptins by genome mining of a Burkholderiales bacteria collection.</title>
        <authorList>
            <person name="Paulo B.S."/>
            <person name="Recchia M.J.J."/>
            <person name="Lee S."/>
            <person name="Fergusson C.H."/>
            <person name="Romanowski S.B."/>
            <person name="Hernandez A."/>
            <person name="Krull N."/>
            <person name="Liu D.Y."/>
            <person name="Cavanagh H."/>
            <person name="Bos A."/>
            <person name="Gray C.A."/>
            <person name="Murphy B.T."/>
            <person name="Linington R.G."/>
            <person name="Eustaquio A.S."/>
        </authorList>
    </citation>
    <scope>NUCLEOTIDE SEQUENCE [LARGE SCALE GENOMIC DNA]</scope>
    <source>
        <strain evidence="2 3">RL17-338-BIC-A</strain>
    </source>
</reference>
<gene>
    <name evidence="2" type="ORF">PQQ63_30045</name>
</gene>
<dbReference type="InterPro" id="IPR011010">
    <property type="entry name" value="DNA_brk_join_enz"/>
</dbReference>
<keyword evidence="1" id="KW-0233">DNA recombination</keyword>
<evidence type="ECO:0000313" key="2">
    <source>
        <dbReference type="EMBL" id="MFM0640946.1"/>
    </source>
</evidence>
<comment type="caution">
    <text evidence="2">The sequence shown here is derived from an EMBL/GenBank/DDBJ whole genome shotgun (WGS) entry which is preliminary data.</text>
</comment>
<evidence type="ECO:0000313" key="3">
    <source>
        <dbReference type="Proteomes" id="UP001629432"/>
    </source>
</evidence>
<proteinExistence type="predicted"/>
<evidence type="ECO:0008006" key="4">
    <source>
        <dbReference type="Google" id="ProtNLM"/>
    </source>
</evidence>
<evidence type="ECO:0000256" key="1">
    <source>
        <dbReference type="ARBA" id="ARBA00023172"/>
    </source>
</evidence>
<dbReference type="InterPro" id="IPR013762">
    <property type="entry name" value="Integrase-like_cat_sf"/>
</dbReference>
<sequence>MPVSKKTADDLTAARIVAAALQHIGEYTGPWHADWLTGPAVGVPAWKIRTRRSREVEGQMIGDNIVRWDFLLANGSRLDSPENTFIQHTAQKIAFLVRQLPSWGVRANSTHKNFITDLHFVIRWLFEYEDIYRPAERAFELLDEAGIDAMFHEYLEGGVMAALHFPQKILHTLCSSALPDSSIDISQIEDIFRLPEHITAPIISWLRNNNFYDITPDRNEVIVSLNRGRLCELISFDHKQLSSQKCNAFLRQFEPELLEAGGPLLIPISRRRTEFFSHKTALLEDARDSKCSAQRLLFLAISLRAISGLRSKINSGCPLTRLDVAKYYKLSETEGSPNENTPLMPIDVAIPYATESIRWIAKYTDPLIDFYLIAARHFSESKIINHSTYDTGRAEKREKRNSWIIENIPTNLAGLNISRWGSVFHHRSMTNPHEHLRTGPGLHDLIDVLVGAVLYILIETCDLREGEIELLKIDSLEIREKDGYWIRRGQEKQHVLDELAQKRRPCPDIVARALFAIKRLRDGILKLRPKADPFISNTLFYIPDSAHNSTLTAAPLNRLSLTRCLEVFCDYVALPVDEFGRRWYVRPHECRKSCLVTFFSCTGFAALDTARWMAGHKSLHSILVYLKKNTPRDRFLAMEAQLASAELWRVEKNSYSTVLNAEDLYRNVCQRFGVRSISAIPQSDIDGWLMEAFQGNVYALEVISHDNAIGEVVAFIIGDDHGDDN</sequence>
<keyword evidence="3" id="KW-1185">Reference proteome</keyword>
<organism evidence="2 3">
    <name type="scientific">Paraburkholderia metrosideri</name>
    <dbReference type="NCBI Taxonomy" id="580937"/>
    <lineage>
        <taxon>Bacteria</taxon>
        <taxon>Pseudomonadati</taxon>
        <taxon>Pseudomonadota</taxon>
        <taxon>Betaproteobacteria</taxon>
        <taxon>Burkholderiales</taxon>
        <taxon>Burkholderiaceae</taxon>
        <taxon>Paraburkholderia</taxon>
    </lineage>
</organism>
<protein>
    <recommendedName>
        <fullName evidence="4">Integrase</fullName>
    </recommendedName>
</protein>
<name>A0ABW9E1L5_9BURK</name>
<dbReference type="SUPFAM" id="SSF56349">
    <property type="entry name" value="DNA breaking-rejoining enzymes"/>
    <property type="match status" value="1"/>
</dbReference>
<dbReference type="RefSeq" id="WP_408339576.1">
    <property type="nucleotide sequence ID" value="NZ_JAQQCF010000033.1"/>
</dbReference>
<accession>A0ABW9E1L5</accession>
<dbReference type="Gene3D" id="1.10.443.10">
    <property type="entry name" value="Intergrase catalytic core"/>
    <property type="match status" value="1"/>
</dbReference>
<dbReference type="EMBL" id="JAQQCF010000033">
    <property type="protein sequence ID" value="MFM0640946.1"/>
    <property type="molecule type" value="Genomic_DNA"/>
</dbReference>
<dbReference type="Proteomes" id="UP001629432">
    <property type="component" value="Unassembled WGS sequence"/>
</dbReference>